<feature type="compositionally biased region" description="Low complexity" evidence="3">
    <location>
        <begin position="1279"/>
        <end position="1317"/>
    </location>
</feature>
<keyword evidence="2" id="KW-0677">Repeat</keyword>
<dbReference type="SUPFAM" id="SSF50729">
    <property type="entry name" value="PH domain-like"/>
    <property type="match status" value="1"/>
</dbReference>
<dbReference type="KEGG" id="foc:113217635"/>
<sequence length="2357" mass="258718">MDRMEVKRDIYQLWLHYKAKNEEEYFRLFVRGFVSVWEGQLPLDWSSLPNWTDIRPDSGPHLSRLPEELLPTVSQFMQEARSDTENRTLNCESLSEVELLTHLLTILARNLDNIPLIASCDYVSISIGIAATVIHQLVEESAHFGEAGVSFFTSVCHLLEVLYDPYFTWHHFLRGNEADFEKIAFQPALLHVEVVPFIYDCFETNLIESYPHLGSQLIHVLGAVVSGAQSIIVQLDPVFPALPSLAQSTLVKSDKAKKSPVLAKGLSKTSSCFCLSDGHNALRAICPATVNMIIAVVGNLATPPELRYHALQCFVLMARVLLKSSPDQRQIEVGTMVQLIRDLLIREVKEGSWTSDSIHALTQIVSAVKALLVWPLPPKKSQAHNISYSHAQALHAHMQQLLLDCQIPDALILLLNESASKNMEKQSLAVEVVRVFSALLAGSNSVKERLLKTDVYTRIADALRSLGDPKRPLLRALLALATEENECHSSESENVLKNGHALLVLLRWLPAVPDVDQVWLAENIAKLCNASLQSRVVCSAHQVILEICALMEQHASLSRPTVGELLGLLEGLAAHCITPLELKSIFLLLREGDSEEKCPYQSQLLHAISAVARRGEHSDCHYFFNIQNDTDGLSVPGIRKWPGAGYGFSFHCWVKLDSEPDSAAPSPTSPASRATSPGSAASPASGRSGLSPMTVKTPIGSHPSSPASSQTSSSRVGVENKRRQLFNLLTSNNTGVEIFFRADGMLVVAISTKKEFLTATVPDIPLTDNRWHCIGVCITMARRPFGHNQIQVFVDGTQRLSVSIKFPSMSEPFTYCTIGSAVQRGAAAPGVPWGDGPGASPRRSPGVLERAAGAGGGLLPSLMNQVPSYLSLPLPLRGSAPLDPNVKSFQAGLQDAVWGSAGCLRGQLGTAALLQDALGPMQARLLFQQGPNWRGLFSSEEGADLSDLVNRLVFCFSPAACWDNLCLDLAPGNKYDGHVLATQCSTLGIKTALLIDRKFSMDLKQKVLKLTSVLLRTDRVYDMHKKRLRLQDSSTVLAGLVGGGVGMYPGLIALLGDQKLSMEVAAMLLDQVLLTETAASYAGALSLLHALSLAELDIKVEVARKVLTTLFMRPGAPGAVARQVGWQDCVSRLLVKRPISTAPTSAAEDSSLPDLMTFDEDAFELDGGATASSLIHRSHSPSSVSRISASVSDAASVLESEIKDVAESVTLAIGDNIQYAADNISSFMGSAYSVFRQKTVEMQESLEGLGESAVHRLKHNGAGAVRSGSSLSERPSVDSASPGTRSRSSSSSEDVSSAAAESSRASLSVTDGAAQSQDGGGGGADVSSAAAESSRASLSVTDGAAQSQDGGGGGGGAGGDSDTEEQREALRQWVALDADRQGDREEDLCYLVLNILFTVLWRGVETGSRDCWRERGQVMACINLLGLNNELHGSHLQLKLRLLEMGVQAALSDLRESASSSSGTSGGGGVGSASPPHASAADNAAQLLRWVYDLVVLDPNPDCSKKVSTKLLDGVLGLLDALLVFHEGPQEEWTEMAKLSFGVLLSCAAGPQLDLCAMATAKLHALVQTRRQAALEESAYLLFVLDGVAQDAVKAENQEHYSFLMPVVRALVEKLSAPLCVPQYCLDLPSTAAGPVFFEEFQSYSQGDQWRQFVEQQVKPLHDSFKAALSSQLTEAMNTFWAECYEASKASALKRHREVAASKIRFQELIGVPFRARAAEDSVRFANLQSQLRNRQLVVRRHWRTTSSFLSGPRGAWRHRSPEERHWKLSHHENYSRMRLKLCPNLGFNPHTDASNLRDNTANIKRDSVGWLSRRRSSETPLSLTSWSAAVRTELDDDTLPEEDLRSLLSEPEPAEEVTREEKLVLSQECELVTLMTSVRGRLELTTTHASFCDLSPLQDDGERHDFKWPLSRLREAHLRRYNLRRSALEFFLMDQTNYFVNFTPKTRNKVYSRILGLRPPNLLISSSRSPAELLRASGLTQKWVNREISNFDYLMQLNTIAGRSYNDLSQYPVFPWIIADYTSKDLDLENPATFRDLSKPIGVVNPKNVAEVKAKYDNFEDPSGVIAKFHYGTHYSNSAGVLHYLVRVEPFTSLHVELQSGRFDVADRQFHSIPQTWKLLMDNPNDVKELTPEFFFFPEFLKNLNGFDLGLLQGTKERVTDVVLPAWASSPEDFIFKHRRALECEYVSAHIHEWIDLIFGYKQKGPKAVEALNVFYYCSYEGAVDLDALKSAVEREAMEGMINNFGQTPCQLLREPHPQRLSLAEAATRQLRPDLTQHLDKIRPFTIMELTSDRDAVAFVSPPRSPPRSFLAAALPDVVVTVTRSGVLGVHQWLPSDRHSPRGFSFEVDPSTSNPK</sequence>
<dbReference type="GeneID" id="113217635"/>
<dbReference type="InterPro" id="IPR023362">
    <property type="entry name" value="PH-BEACH_dom"/>
</dbReference>
<dbReference type="GO" id="GO:0005829">
    <property type="term" value="C:cytosol"/>
    <property type="evidence" value="ECO:0007669"/>
    <property type="project" value="TreeGrafter"/>
</dbReference>
<name>A0A9C6TNG5_FRAOC</name>
<evidence type="ECO:0000256" key="1">
    <source>
        <dbReference type="ARBA" id="ARBA00022574"/>
    </source>
</evidence>
<dbReference type="Gene3D" id="2.30.29.30">
    <property type="entry name" value="Pleckstrin-homology domain (PH domain)/Phosphotyrosine-binding domain (PTB)"/>
    <property type="match status" value="1"/>
</dbReference>
<dbReference type="InterPro" id="IPR000409">
    <property type="entry name" value="BEACH_dom"/>
</dbReference>
<evidence type="ECO:0000313" key="6">
    <source>
        <dbReference type="Proteomes" id="UP000504606"/>
    </source>
</evidence>
<proteinExistence type="predicted"/>
<dbReference type="Gene3D" id="1.10.1540.10">
    <property type="entry name" value="BEACH domain"/>
    <property type="match status" value="1"/>
</dbReference>
<dbReference type="OrthoDB" id="26681at2759"/>
<evidence type="ECO:0000313" key="7">
    <source>
        <dbReference type="RefSeq" id="XP_052119565.1"/>
    </source>
</evidence>
<feature type="region of interest" description="Disordered" evidence="3">
    <location>
        <begin position="1263"/>
        <end position="1366"/>
    </location>
</feature>
<keyword evidence="1" id="KW-0853">WD repeat</keyword>
<dbReference type="GO" id="GO:0016020">
    <property type="term" value="C:membrane"/>
    <property type="evidence" value="ECO:0007669"/>
    <property type="project" value="TreeGrafter"/>
</dbReference>
<organism evidence="6 7">
    <name type="scientific">Frankliniella occidentalis</name>
    <name type="common">Western flower thrips</name>
    <name type="synonym">Euthrips occidentalis</name>
    <dbReference type="NCBI Taxonomy" id="133901"/>
    <lineage>
        <taxon>Eukaryota</taxon>
        <taxon>Metazoa</taxon>
        <taxon>Ecdysozoa</taxon>
        <taxon>Arthropoda</taxon>
        <taxon>Hexapoda</taxon>
        <taxon>Insecta</taxon>
        <taxon>Pterygota</taxon>
        <taxon>Neoptera</taxon>
        <taxon>Paraneoptera</taxon>
        <taxon>Thysanoptera</taxon>
        <taxon>Terebrantia</taxon>
        <taxon>Thripoidea</taxon>
        <taxon>Thripidae</taxon>
        <taxon>Frankliniella</taxon>
    </lineage>
</organism>
<keyword evidence="6" id="KW-1185">Reference proteome</keyword>
<dbReference type="PROSITE" id="PS51783">
    <property type="entry name" value="PH_BEACH"/>
    <property type="match status" value="1"/>
</dbReference>
<dbReference type="InterPro" id="IPR013320">
    <property type="entry name" value="ConA-like_dom_sf"/>
</dbReference>
<evidence type="ECO:0000259" key="5">
    <source>
        <dbReference type="PROSITE" id="PS51783"/>
    </source>
</evidence>
<dbReference type="Pfam" id="PF14844">
    <property type="entry name" value="PH_BEACH"/>
    <property type="match status" value="1"/>
</dbReference>
<dbReference type="SUPFAM" id="SSF81837">
    <property type="entry name" value="BEACH domain"/>
    <property type="match status" value="1"/>
</dbReference>
<feature type="domain" description="BEACH-type PH" evidence="5">
    <location>
        <begin position="1859"/>
        <end position="1956"/>
    </location>
</feature>
<dbReference type="PANTHER" id="PTHR13743">
    <property type="entry name" value="BEIGE/BEACH-RELATED"/>
    <property type="match status" value="1"/>
</dbReference>
<dbReference type="SMART" id="SM01026">
    <property type="entry name" value="Beach"/>
    <property type="match status" value="1"/>
</dbReference>
<dbReference type="GO" id="GO:0008104">
    <property type="term" value="P:intracellular protein localization"/>
    <property type="evidence" value="ECO:0007669"/>
    <property type="project" value="TreeGrafter"/>
</dbReference>
<dbReference type="CDD" id="cd01201">
    <property type="entry name" value="PH_BEACH"/>
    <property type="match status" value="1"/>
</dbReference>
<evidence type="ECO:0000256" key="2">
    <source>
        <dbReference type="ARBA" id="ARBA00022737"/>
    </source>
</evidence>
<dbReference type="Pfam" id="PF16057">
    <property type="entry name" value="DUF4800"/>
    <property type="match status" value="1"/>
</dbReference>
<gene>
    <name evidence="7" type="primary">LOC113217635</name>
</gene>
<evidence type="ECO:0000259" key="4">
    <source>
        <dbReference type="PROSITE" id="PS50197"/>
    </source>
</evidence>
<feature type="compositionally biased region" description="Low complexity" evidence="3">
    <location>
        <begin position="661"/>
        <end position="692"/>
    </location>
</feature>
<dbReference type="CDD" id="cd06071">
    <property type="entry name" value="Beach"/>
    <property type="match status" value="1"/>
</dbReference>
<reference evidence="7" key="1">
    <citation type="submission" date="2025-08" db="UniProtKB">
        <authorList>
            <consortium name="RefSeq"/>
        </authorList>
    </citation>
    <scope>IDENTIFICATION</scope>
    <source>
        <tissue evidence="7">Whole organism</tissue>
    </source>
</reference>
<feature type="region of interest" description="Disordered" evidence="3">
    <location>
        <begin position="1457"/>
        <end position="1478"/>
    </location>
</feature>
<evidence type="ECO:0000256" key="3">
    <source>
        <dbReference type="SAM" id="MobiDB-lite"/>
    </source>
</evidence>
<dbReference type="GO" id="GO:0019901">
    <property type="term" value="F:protein kinase binding"/>
    <property type="evidence" value="ECO:0007669"/>
    <property type="project" value="TreeGrafter"/>
</dbReference>
<feature type="domain" description="BEACH" evidence="4">
    <location>
        <begin position="1969"/>
        <end position="2261"/>
    </location>
</feature>
<dbReference type="InterPro" id="IPR036372">
    <property type="entry name" value="BEACH_dom_sf"/>
</dbReference>
<protein>
    <submittedName>
        <fullName evidence="7">LOW QUALITY PROTEIN: neurobeachin-like protein 1</fullName>
    </submittedName>
</protein>
<dbReference type="InterPro" id="IPR011993">
    <property type="entry name" value="PH-like_dom_sf"/>
</dbReference>
<accession>A0A9C6TNG5</accession>
<dbReference type="PROSITE" id="PS50197">
    <property type="entry name" value="BEACH"/>
    <property type="match status" value="1"/>
</dbReference>
<dbReference type="SUPFAM" id="SSF49899">
    <property type="entry name" value="Concanavalin A-like lectins/glucanases"/>
    <property type="match status" value="1"/>
</dbReference>
<feature type="compositionally biased region" description="Low complexity" evidence="3">
    <location>
        <begin position="1325"/>
        <end position="1348"/>
    </location>
</feature>
<feature type="region of interest" description="Disordered" evidence="3">
    <location>
        <begin position="661"/>
        <end position="718"/>
    </location>
</feature>
<dbReference type="PANTHER" id="PTHR13743:SF112">
    <property type="entry name" value="BEACH DOMAIN-CONTAINING PROTEIN"/>
    <property type="match status" value="1"/>
</dbReference>
<dbReference type="RefSeq" id="XP_052119565.1">
    <property type="nucleotide sequence ID" value="XM_052263605.1"/>
</dbReference>
<dbReference type="Proteomes" id="UP000504606">
    <property type="component" value="Unplaced"/>
</dbReference>
<dbReference type="Pfam" id="PF02138">
    <property type="entry name" value="Beach"/>
    <property type="match status" value="1"/>
</dbReference>
<feature type="compositionally biased region" description="Gly residues" evidence="3">
    <location>
        <begin position="1349"/>
        <end position="1359"/>
    </location>
</feature>
<feature type="compositionally biased region" description="Low complexity" evidence="3">
    <location>
        <begin position="701"/>
        <end position="714"/>
    </location>
</feature>
<dbReference type="InterPro" id="IPR050865">
    <property type="entry name" value="BEACH_Domain"/>
</dbReference>
<dbReference type="FunFam" id="1.10.1540.10:FF:000001">
    <property type="entry name" value="neurobeachin isoform X1"/>
    <property type="match status" value="1"/>
</dbReference>